<feature type="region of interest" description="Disordered" evidence="8">
    <location>
        <begin position="499"/>
        <end position="538"/>
    </location>
</feature>
<sequence length="1175" mass="126534">MLGGVSVPPSPGLGGFGGLGRPGSNPNGVGRHFDNMTTSQIKASTMEAVRRESKGAGALALLKAARTQIAAAREYDGKGELKNALASYTKGGTLIKAALDSTEYKREAPGGVVHKECLEFQRLYSVDMAARMSAIEETLKAMEKADDGPNTASMGGIQDRIKALQSNGLPLVEPPKRFAQSHHPAQAAKYPTPPTSPRVFTTPNTASSSLVPSTPVSATSSPHTLVSPSSFGPPSPASSPSSSPVHTFSPALPSTVNAPPLSPSRSYSISSTEAKFPSIDELDESFTLPSLPSVPRDLPVPIASSSSSSSSPSFRSFLPLERPSSTPVTPTTGSFASRPPSPTKPQAPLKPSGLSSHAKVPLPINGSAFPDELQGYLRDYKVLLLDVRNRADFDKSHIRHEAVVCVEPIILLRTGMNAEKLEDSMVNAPTSETTMFKNRDKFDLVVLYDQSSQNAGPTNSPMSILMNLISETAFTKLLKRMPMVLVGGLDGWRKDMGEQATVASSPPRPLPPMPSSPTSTSSAGIIPNGISPSTSMTNGVNGHGVVPLVNGYSSTSMGLTNGFASSSSSTSGADPHEVWTPRSRSGTNPGQPAGTSYQQHRSNYSLDQSIGGHSRSPAEITYPSNYQSSVSSSSSGSRRPTLRTAPSTGSFAAIPETHASPPPLSMMNGTSTASSSITYPSFAPRITPSPSLNHASPPSAIASPSIASPPLASINPTLSRRRSDYIDQSAEAVSSLHQQMQTRNQIPAIDYPSRQILRPPPAVASSALERQDRPRSTNPNAGGLSVMGMNGSVGDLPRISSDYPPTYWYDVGVNTSGLKNLGNTCYMNAPIQCLAAAIPFAQFFANGRWKTAVNTVNPLGSKGLLSDQFSSLIRQMWGGEFPYIIPMDFRKVVCKLNSQYHGSNQHDSQEFLSFLLDGIHEDLNRLLVQPSLTKTPEQEAELERLSPQIASEQEWRLWKTRNDSIIVDFFQGQFRSRLQCLTCQTTSTTYNVFSILQLPIPQGRASKVPLQNCLDALFNTETLDKDDAWDCPKCKTKRRATKQLSLARLPPILVIHLKRFEIHGRFSDKIDTFVDYPTKGLDLTNFMPPPLPPGADKSHMTSMSPDDPRSQVPPYRYNLYGVTMHSGNLTSGHYTAFVADRAGWKSCDDSSVRPVDEKAVVSQRAYVLFYKRTKP</sequence>
<accession>A0AAW0BFN3</accession>
<dbReference type="InterPro" id="IPR018200">
    <property type="entry name" value="USP_CS"/>
</dbReference>
<feature type="region of interest" description="Disordered" evidence="8">
    <location>
        <begin position="302"/>
        <end position="356"/>
    </location>
</feature>
<evidence type="ECO:0000256" key="4">
    <source>
        <dbReference type="ARBA" id="ARBA00022670"/>
    </source>
</evidence>
<feature type="compositionally biased region" description="Pro residues" evidence="8">
    <location>
        <begin position="506"/>
        <end position="515"/>
    </location>
</feature>
<gene>
    <name evidence="11" type="ORF">R3P38DRAFT_2952889</name>
</gene>
<evidence type="ECO:0000256" key="5">
    <source>
        <dbReference type="ARBA" id="ARBA00022786"/>
    </source>
</evidence>
<dbReference type="Gene3D" id="3.40.250.10">
    <property type="entry name" value="Rhodanese-like domain"/>
    <property type="match status" value="1"/>
</dbReference>
<evidence type="ECO:0000256" key="1">
    <source>
        <dbReference type="ARBA" id="ARBA00000707"/>
    </source>
</evidence>
<evidence type="ECO:0000256" key="3">
    <source>
        <dbReference type="ARBA" id="ARBA00012759"/>
    </source>
</evidence>
<feature type="compositionally biased region" description="Polar residues" evidence="8">
    <location>
        <begin position="582"/>
        <end position="608"/>
    </location>
</feature>
<dbReference type="PANTHER" id="PTHR21646">
    <property type="entry name" value="UBIQUITIN CARBOXYL-TERMINAL HYDROLASE"/>
    <property type="match status" value="1"/>
</dbReference>
<dbReference type="PROSITE" id="PS00973">
    <property type="entry name" value="USP_2"/>
    <property type="match status" value="1"/>
</dbReference>
<dbReference type="InterPro" id="IPR036873">
    <property type="entry name" value="Rhodanese-like_dom_sf"/>
</dbReference>
<feature type="compositionally biased region" description="Low complexity" evidence="8">
    <location>
        <begin position="695"/>
        <end position="714"/>
    </location>
</feature>
<dbReference type="PROSITE" id="PS00972">
    <property type="entry name" value="USP_1"/>
    <property type="match status" value="1"/>
</dbReference>
<reference evidence="11 12" key="1">
    <citation type="journal article" date="2024" name="J Genomics">
        <title>Draft genome sequencing and assembly of Favolaschia claudopus CIRM-BRFM 2984 isolated from oak limbs.</title>
        <authorList>
            <person name="Navarro D."/>
            <person name="Drula E."/>
            <person name="Chaduli D."/>
            <person name="Cazenave R."/>
            <person name="Ahrendt S."/>
            <person name="Wang J."/>
            <person name="Lipzen A."/>
            <person name="Daum C."/>
            <person name="Barry K."/>
            <person name="Grigoriev I.V."/>
            <person name="Favel A."/>
            <person name="Rosso M.N."/>
            <person name="Martin F."/>
        </authorList>
    </citation>
    <scope>NUCLEOTIDE SEQUENCE [LARGE SCALE GENOMIC DNA]</scope>
    <source>
        <strain evidence="11 12">CIRM-BRFM 2984</strain>
    </source>
</reference>
<dbReference type="PROSITE" id="PS50206">
    <property type="entry name" value="RHODANESE_3"/>
    <property type="match status" value="1"/>
</dbReference>
<feature type="region of interest" description="Disordered" evidence="8">
    <location>
        <begin position="762"/>
        <end position="787"/>
    </location>
</feature>
<dbReference type="InterPro" id="IPR001394">
    <property type="entry name" value="Peptidase_C19_UCH"/>
</dbReference>
<keyword evidence="5" id="KW-0833">Ubl conjugation pathway</keyword>
<dbReference type="InterPro" id="IPR050185">
    <property type="entry name" value="Ub_carboxyl-term_hydrolase"/>
</dbReference>
<feature type="region of interest" description="Disordered" evidence="8">
    <location>
        <begin position="171"/>
        <end position="268"/>
    </location>
</feature>
<dbReference type="PANTHER" id="PTHR21646:SF95">
    <property type="entry name" value="UBIQUITIN CARBOXYL-TERMINAL HYDROLASE 4-RELATED"/>
    <property type="match status" value="1"/>
</dbReference>
<dbReference type="InterPro" id="IPR038765">
    <property type="entry name" value="Papain-like_cys_pep_sf"/>
</dbReference>
<evidence type="ECO:0000259" key="10">
    <source>
        <dbReference type="PROSITE" id="PS50235"/>
    </source>
</evidence>
<dbReference type="PROSITE" id="PS50235">
    <property type="entry name" value="USP_3"/>
    <property type="match status" value="1"/>
</dbReference>
<dbReference type="Proteomes" id="UP001362999">
    <property type="component" value="Unassembled WGS sequence"/>
</dbReference>
<evidence type="ECO:0000256" key="7">
    <source>
        <dbReference type="ARBA" id="ARBA00022807"/>
    </source>
</evidence>
<feature type="region of interest" description="Disordered" evidence="8">
    <location>
        <begin position="1"/>
        <end position="34"/>
    </location>
</feature>
<dbReference type="EC" id="3.4.19.12" evidence="3"/>
<dbReference type="Pfam" id="PF00443">
    <property type="entry name" value="UCH"/>
    <property type="match status" value="1"/>
</dbReference>
<feature type="domain" description="Rhodanese" evidence="9">
    <location>
        <begin position="378"/>
        <end position="501"/>
    </location>
</feature>
<evidence type="ECO:0000256" key="8">
    <source>
        <dbReference type="SAM" id="MobiDB-lite"/>
    </source>
</evidence>
<organism evidence="11 12">
    <name type="scientific">Favolaschia claudopus</name>
    <dbReference type="NCBI Taxonomy" id="2862362"/>
    <lineage>
        <taxon>Eukaryota</taxon>
        <taxon>Fungi</taxon>
        <taxon>Dikarya</taxon>
        <taxon>Basidiomycota</taxon>
        <taxon>Agaricomycotina</taxon>
        <taxon>Agaricomycetes</taxon>
        <taxon>Agaricomycetidae</taxon>
        <taxon>Agaricales</taxon>
        <taxon>Marasmiineae</taxon>
        <taxon>Mycenaceae</taxon>
        <taxon>Favolaschia</taxon>
    </lineage>
</organism>
<keyword evidence="4" id="KW-0645">Protease</keyword>
<dbReference type="Gene3D" id="3.90.70.10">
    <property type="entry name" value="Cysteine proteinases"/>
    <property type="match status" value="1"/>
</dbReference>
<evidence type="ECO:0000313" key="11">
    <source>
        <dbReference type="EMBL" id="KAK7025134.1"/>
    </source>
</evidence>
<feature type="domain" description="USP" evidence="10">
    <location>
        <begin position="816"/>
        <end position="1173"/>
    </location>
</feature>
<evidence type="ECO:0000313" key="12">
    <source>
        <dbReference type="Proteomes" id="UP001362999"/>
    </source>
</evidence>
<dbReference type="SMART" id="SM00450">
    <property type="entry name" value="RHOD"/>
    <property type="match status" value="1"/>
</dbReference>
<dbReference type="InterPro" id="IPR028889">
    <property type="entry name" value="USP"/>
</dbReference>
<dbReference type="CDD" id="cd02674">
    <property type="entry name" value="Peptidase_C19R"/>
    <property type="match status" value="1"/>
</dbReference>
<keyword evidence="6 11" id="KW-0378">Hydrolase</keyword>
<comment type="catalytic activity">
    <reaction evidence="1">
        <text>Thiol-dependent hydrolysis of ester, thioester, amide, peptide and isopeptide bonds formed by the C-terminal Gly of ubiquitin (a 76-residue protein attached to proteins as an intracellular targeting signal).</text>
        <dbReference type="EC" id="3.4.19.12"/>
    </reaction>
</comment>
<evidence type="ECO:0000256" key="6">
    <source>
        <dbReference type="ARBA" id="ARBA00022801"/>
    </source>
</evidence>
<dbReference type="AlphaFoldDB" id="A0AAW0BFN3"/>
<feature type="region of interest" description="Disordered" evidence="8">
    <location>
        <begin position="563"/>
        <end position="716"/>
    </location>
</feature>
<keyword evidence="12" id="KW-1185">Reference proteome</keyword>
<evidence type="ECO:0000259" key="9">
    <source>
        <dbReference type="PROSITE" id="PS50206"/>
    </source>
</evidence>
<keyword evidence="7" id="KW-0788">Thiol protease</keyword>
<feature type="compositionally biased region" description="Low complexity" evidence="8">
    <location>
        <begin position="304"/>
        <end position="334"/>
    </location>
</feature>
<dbReference type="InterPro" id="IPR001763">
    <property type="entry name" value="Rhodanese-like_dom"/>
</dbReference>
<dbReference type="GO" id="GO:0006508">
    <property type="term" value="P:proteolysis"/>
    <property type="evidence" value="ECO:0007669"/>
    <property type="project" value="UniProtKB-KW"/>
</dbReference>
<comment type="similarity">
    <text evidence="2">Belongs to the peptidase C19 family.</text>
</comment>
<feature type="compositionally biased region" description="Low complexity" evidence="8">
    <location>
        <begin position="628"/>
        <end position="637"/>
    </location>
</feature>
<evidence type="ECO:0000256" key="2">
    <source>
        <dbReference type="ARBA" id="ARBA00009085"/>
    </source>
</evidence>
<protein>
    <recommendedName>
        <fullName evidence="3">ubiquitinyl hydrolase 1</fullName>
        <ecNumber evidence="3">3.4.19.12</ecNumber>
    </recommendedName>
</protein>
<feature type="compositionally biased region" description="Gly residues" evidence="8">
    <location>
        <begin position="12"/>
        <end position="21"/>
    </location>
</feature>
<dbReference type="SUPFAM" id="SSF54001">
    <property type="entry name" value="Cysteine proteinases"/>
    <property type="match status" value="1"/>
</dbReference>
<dbReference type="GO" id="GO:0016579">
    <property type="term" value="P:protein deubiquitination"/>
    <property type="evidence" value="ECO:0007669"/>
    <property type="project" value="InterPro"/>
</dbReference>
<comment type="caution">
    <text evidence="11">The sequence shown here is derived from an EMBL/GenBank/DDBJ whole genome shotgun (WGS) entry which is preliminary data.</text>
</comment>
<feature type="compositionally biased region" description="Low complexity" evidence="8">
    <location>
        <begin position="205"/>
        <end position="230"/>
    </location>
</feature>
<dbReference type="EMBL" id="JAWWNJ010000034">
    <property type="protein sequence ID" value="KAK7025134.1"/>
    <property type="molecule type" value="Genomic_DNA"/>
</dbReference>
<feature type="region of interest" description="Disordered" evidence="8">
    <location>
        <begin position="1090"/>
        <end position="1109"/>
    </location>
</feature>
<dbReference type="SUPFAM" id="SSF52821">
    <property type="entry name" value="Rhodanese/Cell cycle control phosphatase"/>
    <property type="match status" value="1"/>
</dbReference>
<proteinExistence type="inferred from homology"/>
<dbReference type="Pfam" id="PF00581">
    <property type="entry name" value="Rhodanese"/>
    <property type="match status" value="1"/>
</dbReference>
<name>A0AAW0BFN3_9AGAR</name>
<feature type="compositionally biased region" description="Polar residues" evidence="8">
    <location>
        <begin position="667"/>
        <end position="679"/>
    </location>
</feature>
<dbReference type="GO" id="GO:0004843">
    <property type="term" value="F:cysteine-type deubiquitinase activity"/>
    <property type="evidence" value="ECO:0007669"/>
    <property type="project" value="UniProtKB-EC"/>
</dbReference>